<organism evidence="1 2">
    <name type="scientific">Phytophthora megakarya</name>
    <dbReference type="NCBI Taxonomy" id="4795"/>
    <lineage>
        <taxon>Eukaryota</taxon>
        <taxon>Sar</taxon>
        <taxon>Stramenopiles</taxon>
        <taxon>Oomycota</taxon>
        <taxon>Peronosporomycetes</taxon>
        <taxon>Peronosporales</taxon>
        <taxon>Peronosporaceae</taxon>
        <taxon>Phytophthora</taxon>
    </lineage>
</organism>
<dbReference type="AlphaFoldDB" id="A0A225WCC0"/>
<reference evidence="2" key="1">
    <citation type="submission" date="2017-03" db="EMBL/GenBank/DDBJ databases">
        <title>Phytopthora megakarya and P. palmivora, two closely related causual agents of cacao black pod achieved similar genome size and gene model numbers by different mechanisms.</title>
        <authorList>
            <person name="Ali S."/>
            <person name="Shao J."/>
            <person name="Larry D.J."/>
            <person name="Kronmiller B."/>
            <person name="Shen D."/>
            <person name="Strem M.D."/>
            <person name="Melnick R.L."/>
            <person name="Guiltinan M.J."/>
            <person name="Tyler B.M."/>
            <person name="Meinhardt L.W."/>
            <person name="Bailey B.A."/>
        </authorList>
    </citation>
    <scope>NUCLEOTIDE SEQUENCE [LARGE SCALE GENOMIC DNA]</scope>
    <source>
        <strain evidence="2">zdho120</strain>
    </source>
</reference>
<sequence>MSLDMASGFWTIQMTGRAELVSAFVWLLGHFQWIRMPFGLKNAPFVYQSEINNCLWGFGRLAPEGEAKVDRDVLVFQELIAPDTEPTVETPQGEGGFRLP</sequence>
<dbReference type="Gene3D" id="3.30.70.270">
    <property type="match status" value="1"/>
</dbReference>
<protein>
    <recommendedName>
        <fullName evidence="3">Reverse transcriptase</fullName>
    </recommendedName>
</protein>
<gene>
    <name evidence="1" type="ORF">PHMEG_00010971</name>
</gene>
<evidence type="ECO:0008006" key="3">
    <source>
        <dbReference type="Google" id="ProtNLM"/>
    </source>
</evidence>
<dbReference type="OrthoDB" id="2286242at2759"/>
<evidence type="ECO:0000313" key="1">
    <source>
        <dbReference type="EMBL" id="OWZ15386.1"/>
    </source>
</evidence>
<dbReference type="PANTHER" id="PTHR33064">
    <property type="entry name" value="POL PROTEIN"/>
    <property type="match status" value="1"/>
</dbReference>
<dbReference type="EMBL" id="NBNE01001133">
    <property type="protein sequence ID" value="OWZ15386.1"/>
    <property type="molecule type" value="Genomic_DNA"/>
</dbReference>
<name>A0A225WCC0_9STRA</name>
<keyword evidence="2" id="KW-1185">Reference proteome</keyword>
<dbReference type="InterPro" id="IPR043128">
    <property type="entry name" value="Rev_trsase/Diguanyl_cyclase"/>
</dbReference>
<dbReference type="SUPFAM" id="SSF56672">
    <property type="entry name" value="DNA/RNA polymerases"/>
    <property type="match status" value="1"/>
</dbReference>
<dbReference type="InterPro" id="IPR051320">
    <property type="entry name" value="Viral_Replic_Matur_Polypro"/>
</dbReference>
<evidence type="ECO:0000313" key="2">
    <source>
        <dbReference type="Proteomes" id="UP000198211"/>
    </source>
</evidence>
<accession>A0A225WCC0</accession>
<dbReference type="Proteomes" id="UP000198211">
    <property type="component" value="Unassembled WGS sequence"/>
</dbReference>
<comment type="caution">
    <text evidence="1">The sequence shown here is derived from an EMBL/GenBank/DDBJ whole genome shotgun (WGS) entry which is preliminary data.</text>
</comment>
<dbReference type="Gene3D" id="3.10.10.10">
    <property type="entry name" value="HIV Type 1 Reverse Transcriptase, subunit A, domain 1"/>
    <property type="match status" value="1"/>
</dbReference>
<dbReference type="InterPro" id="IPR043502">
    <property type="entry name" value="DNA/RNA_pol_sf"/>
</dbReference>
<proteinExistence type="predicted"/>
<dbReference type="PANTHER" id="PTHR33064:SF37">
    <property type="entry name" value="RIBONUCLEASE H"/>
    <property type="match status" value="1"/>
</dbReference>